<dbReference type="AlphaFoldDB" id="A0A7S2MQK8"/>
<accession>A0A7S2MQK8</accession>
<protein>
    <submittedName>
        <fullName evidence="2">Uncharacterized protein</fullName>
    </submittedName>
</protein>
<dbReference type="PANTHER" id="PTHR45912:SF3">
    <property type="entry name" value="CILIA- AND FLAGELLA-ASSOCIATED PROTEIN 47"/>
    <property type="match status" value="1"/>
</dbReference>
<feature type="chain" id="PRO_5030692400" evidence="1">
    <location>
        <begin position="17"/>
        <end position="307"/>
    </location>
</feature>
<evidence type="ECO:0000256" key="1">
    <source>
        <dbReference type="SAM" id="SignalP"/>
    </source>
</evidence>
<feature type="signal peptide" evidence="1">
    <location>
        <begin position="1"/>
        <end position="16"/>
    </location>
</feature>
<keyword evidence="1" id="KW-0732">Signal</keyword>
<organism evidence="2">
    <name type="scientific">Helicotheca tamesis</name>
    <dbReference type="NCBI Taxonomy" id="374047"/>
    <lineage>
        <taxon>Eukaryota</taxon>
        <taxon>Sar</taxon>
        <taxon>Stramenopiles</taxon>
        <taxon>Ochrophyta</taxon>
        <taxon>Bacillariophyta</taxon>
        <taxon>Mediophyceae</taxon>
        <taxon>Lithodesmiophycidae</taxon>
        <taxon>Lithodesmiales</taxon>
        <taxon>Lithodesmiaceae</taxon>
        <taxon>Helicotheca</taxon>
    </lineage>
</organism>
<reference evidence="2" key="1">
    <citation type="submission" date="2021-01" db="EMBL/GenBank/DDBJ databases">
        <authorList>
            <person name="Corre E."/>
            <person name="Pelletier E."/>
            <person name="Niang G."/>
            <person name="Scheremetjew M."/>
            <person name="Finn R."/>
            <person name="Kale V."/>
            <person name="Holt S."/>
            <person name="Cochrane G."/>
            <person name="Meng A."/>
            <person name="Brown T."/>
            <person name="Cohen L."/>
        </authorList>
    </citation>
    <scope>NUCLEOTIDE SEQUENCE</scope>
    <source>
        <strain evidence="2">CCMP826</strain>
    </source>
</reference>
<dbReference type="EMBL" id="HBGV01011128">
    <property type="protein sequence ID" value="CAD9496965.1"/>
    <property type="molecule type" value="Transcribed_RNA"/>
</dbReference>
<gene>
    <name evidence="2" type="ORF">HTAM1171_LOCUS6856</name>
</gene>
<evidence type="ECO:0000313" key="2">
    <source>
        <dbReference type="EMBL" id="CAD9496965.1"/>
    </source>
</evidence>
<sequence length="307" mass="33851">MKLSIALLLSAITAEAAFIPSITRHARTSIITKGYLDDLNAQMGAPPEDPEADIDDSYEATKMAKDQIDRYGPGNLQDFVDFEEFDGGDGQMGVAGDGEKGLEKFGNDVQPQLAKSKAMSAKNAWGSSTGYSEELLKKNPKMDVARAQQLENWMNQQEILNAAKDAKYMMDEYDSNKETAEMDWRELAKFGAERNTESNLDDEFGAVTPGDQIEGVIDIKTAVNRVETFEFSLTNQFMGFADFRAAFTPETSGDWTVTPTEGSLSKEPVQFIVKFRPSGPLTPGAPQGYLVVETEDFKKTWQLNGST</sequence>
<name>A0A7S2MQK8_9STRA</name>
<proteinExistence type="predicted"/>
<dbReference type="GO" id="GO:0060271">
    <property type="term" value="P:cilium assembly"/>
    <property type="evidence" value="ECO:0007669"/>
    <property type="project" value="TreeGrafter"/>
</dbReference>
<dbReference type="GO" id="GO:0005929">
    <property type="term" value="C:cilium"/>
    <property type="evidence" value="ECO:0007669"/>
    <property type="project" value="TreeGrafter"/>
</dbReference>
<dbReference type="PANTHER" id="PTHR45912">
    <property type="entry name" value="CILIA- AND FLAGELLA-ASSOCIATED PROTEIN 47"/>
    <property type="match status" value="1"/>
</dbReference>